<keyword evidence="2" id="KW-0813">Transport</keyword>
<keyword evidence="8" id="KW-0653">Protein transport</keyword>
<dbReference type="InterPro" id="IPR003439">
    <property type="entry name" value="ABC_transporter-like_ATP-bd"/>
</dbReference>
<evidence type="ECO:0000313" key="18">
    <source>
        <dbReference type="EMBL" id="OWV11973.1"/>
    </source>
</evidence>
<dbReference type="InterPro" id="IPR017871">
    <property type="entry name" value="ABC_transporter-like_CS"/>
</dbReference>
<feature type="transmembrane region" description="Helical" evidence="14">
    <location>
        <begin position="191"/>
        <end position="212"/>
    </location>
</feature>
<dbReference type="PROSITE" id="PS50893">
    <property type="entry name" value="ABC_TRANSPORTER_2"/>
    <property type="match status" value="1"/>
</dbReference>
<dbReference type="GO" id="GO:0005524">
    <property type="term" value="F:ATP binding"/>
    <property type="evidence" value="ECO:0007669"/>
    <property type="project" value="UniProtKB-KW"/>
</dbReference>
<protein>
    <recommendedName>
        <fullName evidence="20">ABC transporter</fullName>
    </recommendedName>
</protein>
<organism evidence="18 19">
    <name type="scientific">Micromonospora wenchangensis</name>
    <dbReference type="NCBI Taxonomy" id="1185415"/>
    <lineage>
        <taxon>Bacteria</taxon>
        <taxon>Bacillati</taxon>
        <taxon>Actinomycetota</taxon>
        <taxon>Actinomycetes</taxon>
        <taxon>Micromonosporales</taxon>
        <taxon>Micromonosporaceae</taxon>
        <taxon>Micromonospora</taxon>
    </lineage>
</organism>
<keyword evidence="19" id="KW-1185">Reference proteome</keyword>
<feature type="transmembrane region" description="Helical" evidence="14">
    <location>
        <begin position="224"/>
        <end position="244"/>
    </location>
</feature>
<dbReference type="SUPFAM" id="SSF90123">
    <property type="entry name" value="ABC transporter transmembrane region"/>
    <property type="match status" value="1"/>
</dbReference>
<keyword evidence="6" id="KW-0378">Hydrolase</keyword>
<feature type="domain" description="ABC transporter" evidence="15">
    <location>
        <begin position="497"/>
        <end position="730"/>
    </location>
</feature>
<dbReference type="Gene3D" id="3.40.50.300">
    <property type="entry name" value="P-loop containing nucleotide triphosphate hydrolases"/>
    <property type="match status" value="1"/>
</dbReference>
<feature type="region of interest" description="Disordered" evidence="13">
    <location>
        <begin position="1"/>
        <end position="28"/>
    </location>
</feature>
<keyword evidence="9 14" id="KW-1133">Transmembrane helix</keyword>
<name>A0A246RS61_9ACTN</name>
<dbReference type="FunFam" id="3.40.50.300:FF:000299">
    <property type="entry name" value="ABC transporter ATP-binding protein/permease"/>
    <property type="match status" value="1"/>
</dbReference>
<evidence type="ECO:0000256" key="14">
    <source>
        <dbReference type="SAM" id="Phobius"/>
    </source>
</evidence>
<accession>A0A246RS61</accession>
<dbReference type="Proteomes" id="UP000197174">
    <property type="component" value="Unassembled WGS sequence"/>
</dbReference>
<evidence type="ECO:0000259" key="17">
    <source>
        <dbReference type="PROSITE" id="PS50990"/>
    </source>
</evidence>
<feature type="domain" description="Peptidase C39" evidence="17">
    <location>
        <begin position="37"/>
        <end position="161"/>
    </location>
</feature>
<keyword evidence="4 14" id="KW-0812">Transmembrane</keyword>
<evidence type="ECO:0000256" key="10">
    <source>
        <dbReference type="ARBA" id="ARBA00023136"/>
    </source>
</evidence>
<dbReference type="EMBL" id="MZMV01000004">
    <property type="protein sequence ID" value="OWV11973.1"/>
    <property type="molecule type" value="Genomic_DNA"/>
</dbReference>
<dbReference type="GO" id="GO:0043213">
    <property type="term" value="P:bacteriocin transport"/>
    <property type="evidence" value="ECO:0007669"/>
    <property type="project" value="UniProtKB-KW"/>
</dbReference>
<reference evidence="18 19" key="1">
    <citation type="submission" date="2017-03" db="EMBL/GenBank/DDBJ databases">
        <title>Whole genome sequence of Micromonospora wenchangensis, isolated from mangrove soil.</title>
        <authorList>
            <person name="Yang H."/>
        </authorList>
    </citation>
    <scope>NUCLEOTIDE SEQUENCE [LARGE SCALE GENOMIC DNA]</scope>
    <source>
        <strain evidence="18 19">CCTCC AA 2012002</strain>
    </source>
</reference>
<dbReference type="InterPro" id="IPR027417">
    <property type="entry name" value="P-loop_NTPase"/>
</dbReference>
<evidence type="ECO:0000256" key="5">
    <source>
        <dbReference type="ARBA" id="ARBA00022741"/>
    </source>
</evidence>
<feature type="transmembrane region" description="Helical" evidence="14">
    <location>
        <begin position="412"/>
        <end position="433"/>
    </location>
</feature>
<evidence type="ECO:0000256" key="13">
    <source>
        <dbReference type="SAM" id="MobiDB-lite"/>
    </source>
</evidence>
<keyword evidence="11" id="KW-0080">Bacteriocin transport</keyword>
<keyword evidence="5" id="KW-0547">Nucleotide-binding</keyword>
<comment type="caution">
    <text evidence="18">The sequence shown here is derived from an EMBL/GenBank/DDBJ whole genome shotgun (WGS) entry which is preliminary data.</text>
</comment>
<dbReference type="Pfam" id="PF00005">
    <property type="entry name" value="ABC_tran"/>
    <property type="match status" value="1"/>
</dbReference>
<dbReference type="InterPro" id="IPR036640">
    <property type="entry name" value="ABC1_TM_sf"/>
</dbReference>
<dbReference type="Gene3D" id="3.90.70.10">
    <property type="entry name" value="Cysteine proteinases"/>
    <property type="match status" value="1"/>
</dbReference>
<dbReference type="GO" id="GO:0005886">
    <property type="term" value="C:plasma membrane"/>
    <property type="evidence" value="ECO:0007669"/>
    <property type="project" value="UniProtKB-SubCell"/>
</dbReference>
<dbReference type="AlphaFoldDB" id="A0A246RS61"/>
<dbReference type="GO" id="GO:0140359">
    <property type="term" value="F:ABC-type transporter activity"/>
    <property type="evidence" value="ECO:0007669"/>
    <property type="project" value="InterPro"/>
</dbReference>
<gene>
    <name evidence="18" type="ORF">B5D80_03430</name>
</gene>
<dbReference type="PROSITE" id="PS50990">
    <property type="entry name" value="PEPTIDASE_C39"/>
    <property type="match status" value="1"/>
</dbReference>
<dbReference type="PANTHER" id="PTHR24221">
    <property type="entry name" value="ATP-BINDING CASSETTE SUB-FAMILY B"/>
    <property type="match status" value="1"/>
</dbReference>
<dbReference type="PROSITE" id="PS00211">
    <property type="entry name" value="ABC_TRANSPORTER_1"/>
    <property type="match status" value="1"/>
</dbReference>
<evidence type="ECO:0000259" key="16">
    <source>
        <dbReference type="PROSITE" id="PS50929"/>
    </source>
</evidence>
<dbReference type="SUPFAM" id="SSF52540">
    <property type="entry name" value="P-loop containing nucleoside triphosphate hydrolases"/>
    <property type="match status" value="1"/>
</dbReference>
<evidence type="ECO:0000256" key="8">
    <source>
        <dbReference type="ARBA" id="ARBA00022927"/>
    </source>
</evidence>
<keyword evidence="6" id="KW-0645">Protease</keyword>
<feature type="domain" description="ABC transmembrane type-1" evidence="16">
    <location>
        <begin position="193"/>
        <end position="465"/>
    </location>
</feature>
<dbReference type="GO" id="GO:0016887">
    <property type="term" value="F:ATP hydrolysis activity"/>
    <property type="evidence" value="ECO:0007669"/>
    <property type="project" value="InterPro"/>
</dbReference>
<evidence type="ECO:0000256" key="12">
    <source>
        <dbReference type="ARBA" id="ARBA00061644"/>
    </source>
</evidence>
<dbReference type="GO" id="GO:0006508">
    <property type="term" value="P:proteolysis"/>
    <property type="evidence" value="ECO:0007669"/>
    <property type="project" value="InterPro"/>
</dbReference>
<dbReference type="Pfam" id="PF00664">
    <property type="entry name" value="ABC_membrane"/>
    <property type="match status" value="1"/>
</dbReference>
<dbReference type="Pfam" id="PF03412">
    <property type="entry name" value="Peptidase_C39"/>
    <property type="match status" value="1"/>
</dbReference>
<evidence type="ECO:0000259" key="15">
    <source>
        <dbReference type="PROSITE" id="PS50893"/>
    </source>
</evidence>
<keyword evidence="10 14" id="KW-0472">Membrane</keyword>
<dbReference type="InterPro" id="IPR003593">
    <property type="entry name" value="AAA+_ATPase"/>
</dbReference>
<evidence type="ECO:0000256" key="4">
    <source>
        <dbReference type="ARBA" id="ARBA00022692"/>
    </source>
</evidence>
<dbReference type="GO" id="GO:0034040">
    <property type="term" value="F:ATPase-coupled lipid transmembrane transporter activity"/>
    <property type="evidence" value="ECO:0007669"/>
    <property type="project" value="TreeGrafter"/>
</dbReference>
<evidence type="ECO:0000256" key="7">
    <source>
        <dbReference type="ARBA" id="ARBA00022840"/>
    </source>
</evidence>
<evidence type="ECO:0000256" key="6">
    <source>
        <dbReference type="ARBA" id="ARBA00022807"/>
    </source>
</evidence>
<evidence type="ECO:0000256" key="2">
    <source>
        <dbReference type="ARBA" id="ARBA00022448"/>
    </source>
</evidence>
<keyword evidence="7" id="KW-0067">ATP-binding</keyword>
<dbReference type="InterPro" id="IPR005074">
    <property type="entry name" value="Peptidase_C39"/>
</dbReference>
<feature type="transmembrane region" description="Helical" evidence="14">
    <location>
        <begin position="297"/>
        <end position="316"/>
    </location>
</feature>
<dbReference type="Gene3D" id="1.20.1560.10">
    <property type="entry name" value="ABC transporter type 1, transmembrane domain"/>
    <property type="match status" value="1"/>
</dbReference>
<evidence type="ECO:0000256" key="3">
    <source>
        <dbReference type="ARBA" id="ARBA00022475"/>
    </source>
</evidence>
<comment type="subcellular location">
    <subcellularLocation>
        <location evidence="1">Cell membrane</location>
        <topology evidence="1">Multi-pass membrane protein</topology>
    </subcellularLocation>
</comment>
<dbReference type="PANTHER" id="PTHR24221:SF654">
    <property type="entry name" value="ATP-BINDING CASSETTE SUB-FAMILY B MEMBER 6"/>
    <property type="match status" value="1"/>
</dbReference>
<sequence>MAGAATGRHRRRVVLAAPGPDDPGPVTGRRRVPVVLQVAATDCGPSALAMLLAAHGRAVPVSYLRARLDVGRDGLSLRDLRDEAQQHGLRCRAIALPALRVDATRLGELPMPLLAHWNGDHYLVVERTGRHGVDVVDPAVGRRRLSPAQFCAGTTGVVLLAAPDGPAPPAPAAPSPVRDLLVPVLRRHTGLLALLAATSVLLTATGLAVPWATAALIDAAAPPAATWLAAVAALALLTGALSLARGLTVTSLQRRIGSRLGTETVHRLFEVVYRYFHRRSAGDLVDRVRAVAGVRDLLASALVATALDGLLVVGYLTVVTVLAPVLGLVAAAVIAVQAGTALWVGRRSGALQREELLASGEEAARLSEAVQGMAAIRVAGAQQRVRERWQESFDRGVSAAHRLARLAAVSDALLAAWSMACPVLMLLVAVRQADSPGRAAGLSALAVAAITPAVALAQRLPSFTLLAPTMDRLADIVDAPVEQPTPGAPAPRLTGLVTLTRVGFRYDRRSPWALRDVTAVIRPGSKVAVVGGSGSGKSTLVGLLTGLYAPTEGRIHVDGHDLATLDLSSVRRQIGVVLQETYLGAGTLREALTLSRPDASDAAVDRAVRLAALHDDVAALPMGLHTHLGDGGVGLSGGQRQRVALARALLADPALLILDEATSALDTVTEAAVEASLRTLPVTRLVIAHRLSTVADADLVLVLDRGRLVESGPPGVLLAAGGPFARLAGVPGAARPWPDPVR</sequence>
<evidence type="ECO:0000256" key="11">
    <source>
        <dbReference type="ARBA" id="ARBA00043264"/>
    </source>
</evidence>
<keyword evidence="6" id="KW-0788">Thiol protease</keyword>
<feature type="transmembrane region" description="Helical" evidence="14">
    <location>
        <begin position="322"/>
        <end position="344"/>
    </location>
</feature>
<proteinExistence type="inferred from homology"/>
<dbReference type="SMART" id="SM00382">
    <property type="entry name" value="AAA"/>
    <property type="match status" value="1"/>
</dbReference>
<dbReference type="PROSITE" id="PS50929">
    <property type="entry name" value="ABC_TM1F"/>
    <property type="match status" value="1"/>
</dbReference>
<dbReference type="GO" id="GO:0015031">
    <property type="term" value="P:protein transport"/>
    <property type="evidence" value="ECO:0007669"/>
    <property type="project" value="UniProtKB-KW"/>
</dbReference>
<evidence type="ECO:0000256" key="1">
    <source>
        <dbReference type="ARBA" id="ARBA00004651"/>
    </source>
</evidence>
<keyword evidence="3" id="KW-1003">Cell membrane</keyword>
<evidence type="ECO:0000256" key="9">
    <source>
        <dbReference type="ARBA" id="ARBA00022989"/>
    </source>
</evidence>
<evidence type="ECO:0000313" key="19">
    <source>
        <dbReference type="Proteomes" id="UP000197174"/>
    </source>
</evidence>
<dbReference type="InterPro" id="IPR011527">
    <property type="entry name" value="ABC1_TM_dom"/>
</dbReference>
<comment type="similarity">
    <text evidence="12">Belongs to the ABC transporter superfamily. Lipid exporter (TC 3.A.1.106) family.</text>
</comment>
<dbReference type="InterPro" id="IPR039421">
    <property type="entry name" value="Type_1_exporter"/>
</dbReference>
<dbReference type="GO" id="GO:0008234">
    <property type="term" value="F:cysteine-type peptidase activity"/>
    <property type="evidence" value="ECO:0007669"/>
    <property type="project" value="UniProtKB-KW"/>
</dbReference>
<evidence type="ECO:0008006" key="20">
    <source>
        <dbReference type="Google" id="ProtNLM"/>
    </source>
</evidence>